<comment type="function">
    <text evidence="1 17">Catalyzes the conversion of epoxyqueuosine (oQ) to queuosine (Q), which is a hypermodified base found in the wobble positions of tRNA(Asp), tRNA(Asn), tRNA(His) and tRNA(Tyr).</text>
</comment>
<keyword evidence="9 17" id="KW-0671">Queuosine biosynthesis</keyword>
<feature type="disulfide bond" description="Redox-active" evidence="17">
    <location>
        <begin position="230"/>
        <end position="232"/>
    </location>
</feature>
<keyword evidence="6 17" id="KW-0004">4Fe-4S</keyword>
<evidence type="ECO:0000256" key="7">
    <source>
        <dbReference type="ARBA" id="ARBA00022694"/>
    </source>
</evidence>
<dbReference type="InterPro" id="IPR003828">
    <property type="entry name" value="QueH"/>
</dbReference>
<dbReference type="Proteomes" id="UP000192408">
    <property type="component" value="Unassembled WGS sequence"/>
</dbReference>
<evidence type="ECO:0000256" key="17">
    <source>
        <dbReference type="HAMAP-Rule" id="MF_02089"/>
    </source>
</evidence>
<accession>A0A1W1VBF5</accession>
<keyword evidence="8 17" id="KW-0479">Metal-binding</keyword>
<organism evidence="19 20">
    <name type="scientific">Pasteurella testudinis DSM 23072</name>
    <dbReference type="NCBI Taxonomy" id="1122938"/>
    <lineage>
        <taxon>Bacteria</taxon>
        <taxon>Pseudomonadati</taxon>
        <taxon>Pseudomonadota</taxon>
        <taxon>Gammaproteobacteria</taxon>
        <taxon>Pasteurellales</taxon>
        <taxon>Pasteurellaceae</taxon>
        <taxon>Pasteurella</taxon>
    </lineage>
</organism>
<dbReference type="STRING" id="1122938.SAMN05660772_01539"/>
<evidence type="ECO:0000256" key="3">
    <source>
        <dbReference type="ARBA" id="ARBA00008207"/>
    </source>
</evidence>
<evidence type="ECO:0000256" key="18">
    <source>
        <dbReference type="SAM" id="MobiDB-lite"/>
    </source>
</evidence>
<evidence type="ECO:0000256" key="1">
    <source>
        <dbReference type="ARBA" id="ARBA00002268"/>
    </source>
</evidence>
<evidence type="ECO:0000256" key="16">
    <source>
        <dbReference type="ARBA" id="ARBA00047415"/>
    </source>
</evidence>
<keyword evidence="12 17" id="KW-0411">Iron-sulfur</keyword>
<evidence type="ECO:0000256" key="4">
    <source>
        <dbReference type="ARBA" id="ARBA00012622"/>
    </source>
</evidence>
<evidence type="ECO:0000256" key="10">
    <source>
        <dbReference type="ARBA" id="ARBA00023002"/>
    </source>
</evidence>
<dbReference type="HAMAP" id="MF_02089">
    <property type="entry name" value="QueH"/>
    <property type="match status" value="1"/>
</dbReference>
<dbReference type="Pfam" id="PF02677">
    <property type="entry name" value="QueH"/>
    <property type="match status" value="1"/>
</dbReference>
<sequence>MMTELDLNQASAVAENAQKSVQTSEPHFNAVPVQSVREKRRKQKEKGPFVRPNLTLPNGHNKLLLHSCCAPCSGEVMEAILASGIEFTIYFYNPNIHPLKEYLIRKEENIRFAEKFNIPFIDADYDRQNWFDRAKGMEDEPERGIRCTMCFDMRFEKAAEYAHQNGFPVFTSCLGISRWKDMNQINGCGHRAAEKYDDVEYWDYNWRKGGGSQRMIEISKRERFYQQEYCGCVYSLRDTNKWREASGRQKIEIGKLYYSAD</sequence>
<feature type="binding site" evidence="17">
    <location>
        <position position="147"/>
    </location>
    <ligand>
        <name>[4Fe-4S] cluster</name>
        <dbReference type="ChEBI" id="CHEBI:49883"/>
    </ligand>
</feature>
<dbReference type="PANTHER" id="PTHR36701">
    <property type="entry name" value="EPOXYQUEUOSINE REDUCTASE QUEH"/>
    <property type="match status" value="1"/>
</dbReference>
<protein>
    <recommendedName>
        <fullName evidence="5 17">Epoxyqueuosine reductase QueH</fullName>
        <ecNumber evidence="4 17">1.17.99.6</ecNumber>
    </recommendedName>
    <alternativeName>
        <fullName evidence="15 17">Queuosine biosynthesis protein QueH</fullName>
    </alternativeName>
</protein>
<evidence type="ECO:0000256" key="11">
    <source>
        <dbReference type="ARBA" id="ARBA00023004"/>
    </source>
</evidence>
<name>A0A1W1VBF5_9PAST</name>
<evidence type="ECO:0000256" key="12">
    <source>
        <dbReference type="ARBA" id="ARBA00023014"/>
    </source>
</evidence>
<evidence type="ECO:0000256" key="15">
    <source>
        <dbReference type="ARBA" id="ARBA00031446"/>
    </source>
</evidence>
<dbReference type="GO" id="GO:0051539">
    <property type="term" value="F:4 iron, 4 sulfur cluster binding"/>
    <property type="evidence" value="ECO:0007669"/>
    <property type="project" value="UniProtKB-UniRule"/>
</dbReference>
<evidence type="ECO:0000313" key="20">
    <source>
        <dbReference type="Proteomes" id="UP000192408"/>
    </source>
</evidence>
<evidence type="ECO:0000256" key="2">
    <source>
        <dbReference type="ARBA" id="ARBA00004691"/>
    </source>
</evidence>
<keyword evidence="13 17" id="KW-1015">Disulfide bond</keyword>
<evidence type="ECO:0000256" key="6">
    <source>
        <dbReference type="ARBA" id="ARBA00022485"/>
    </source>
</evidence>
<proteinExistence type="inferred from homology"/>
<dbReference type="EMBL" id="FWWV01000069">
    <property type="protein sequence ID" value="SMB90520.1"/>
    <property type="molecule type" value="Genomic_DNA"/>
</dbReference>
<dbReference type="GO" id="GO:0008616">
    <property type="term" value="P:tRNA queuosine(34) biosynthetic process"/>
    <property type="evidence" value="ECO:0007669"/>
    <property type="project" value="UniProtKB-UniRule"/>
</dbReference>
<dbReference type="GO" id="GO:0052693">
    <property type="term" value="F:epoxyqueuosine reductase activity"/>
    <property type="evidence" value="ECO:0007669"/>
    <property type="project" value="UniProtKB-UniRule"/>
</dbReference>
<dbReference type="UniPathway" id="UPA00392"/>
<evidence type="ECO:0000256" key="8">
    <source>
        <dbReference type="ARBA" id="ARBA00022723"/>
    </source>
</evidence>
<dbReference type="GO" id="GO:0046872">
    <property type="term" value="F:metal ion binding"/>
    <property type="evidence" value="ECO:0007669"/>
    <property type="project" value="UniProtKB-KW"/>
</dbReference>
<feature type="binding site" evidence="17">
    <location>
        <position position="68"/>
    </location>
    <ligand>
        <name>[4Fe-4S] cluster</name>
        <dbReference type="ChEBI" id="CHEBI:49883"/>
    </ligand>
</feature>
<keyword evidence="11 17" id="KW-0408">Iron</keyword>
<evidence type="ECO:0000256" key="5">
    <source>
        <dbReference type="ARBA" id="ARBA00016895"/>
    </source>
</evidence>
<evidence type="ECO:0000256" key="13">
    <source>
        <dbReference type="ARBA" id="ARBA00023157"/>
    </source>
</evidence>
<keyword evidence="20" id="KW-1185">Reference proteome</keyword>
<evidence type="ECO:0000313" key="19">
    <source>
        <dbReference type="EMBL" id="SMB90520.1"/>
    </source>
</evidence>
<keyword evidence="7 17" id="KW-0819">tRNA processing</keyword>
<evidence type="ECO:0000256" key="14">
    <source>
        <dbReference type="ARBA" id="ARBA00023284"/>
    </source>
</evidence>
<dbReference type="EC" id="1.17.99.6" evidence="4 17"/>
<reference evidence="20" key="1">
    <citation type="submission" date="2017-04" db="EMBL/GenBank/DDBJ databases">
        <authorList>
            <person name="Varghese N."/>
            <person name="Submissions S."/>
        </authorList>
    </citation>
    <scope>NUCLEOTIDE SEQUENCE [LARGE SCALE GENOMIC DNA]</scope>
    <source>
        <strain evidence="20">DSM 23072</strain>
    </source>
</reference>
<keyword evidence="10 17" id="KW-0560">Oxidoreductase</keyword>
<comment type="similarity">
    <text evidence="3 17">Belongs to the QueH family.</text>
</comment>
<feature type="binding site" evidence="17">
    <location>
        <position position="69"/>
    </location>
    <ligand>
        <name>[4Fe-4S] cluster</name>
        <dbReference type="ChEBI" id="CHEBI:49883"/>
    </ligand>
</feature>
<keyword evidence="14 17" id="KW-0676">Redox-active center</keyword>
<feature type="region of interest" description="Disordered" evidence="18">
    <location>
        <begin position="16"/>
        <end position="53"/>
    </location>
</feature>
<evidence type="ECO:0000256" key="9">
    <source>
        <dbReference type="ARBA" id="ARBA00022785"/>
    </source>
</evidence>
<feature type="binding site" evidence="17">
    <location>
        <position position="150"/>
    </location>
    <ligand>
        <name>[4Fe-4S] cluster</name>
        <dbReference type="ChEBI" id="CHEBI:49883"/>
    </ligand>
</feature>
<comment type="pathway">
    <text evidence="2 17">tRNA modification; tRNA-queuosine biosynthesis.</text>
</comment>
<gene>
    <name evidence="17" type="primary">queH</name>
    <name evidence="19" type="ORF">SAMN05660772_01539</name>
</gene>
<feature type="compositionally biased region" description="Polar residues" evidence="18">
    <location>
        <begin position="16"/>
        <end position="26"/>
    </location>
</feature>
<dbReference type="AlphaFoldDB" id="A0A1W1VBF5"/>
<dbReference type="PANTHER" id="PTHR36701:SF1">
    <property type="entry name" value="EPOXYQUEUOSINE REDUCTASE QUEH"/>
    <property type="match status" value="1"/>
</dbReference>
<comment type="catalytic activity">
    <reaction evidence="16 17">
        <text>epoxyqueuosine(34) in tRNA + AH2 = queuosine(34) in tRNA + A + H2O</text>
        <dbReference type="Rhea" id="RHEA:32159"/>
        <dbReference type="Rhea" id="RHEA-COMP:18571"/>
        <dbReference type="Rhea" id="RHEA-COMP:18582"/>
        <dbReference type="ChEBI" id="CHEBI:13193"/>
        <dbReference type="ChEBI" id="CHEBI:15377"/>
        <dbReference type="ChEBI" id="CHEBI:17499"/>
        <dbReference type="ChEBI" id="CHEBI:194431"/>
        <dbReference type="ChEBI" id="CHEBI:194443"/>
        <dbReference type="EC" id="1.17.99.6"/>
    </reaction>
</comment>